<dbReference type="OrthoDB" id="2884925at2759"/>
<dbReference type="EMBL" id="SFCI01000241">
    <property type="protein sequence ID" value="TFY81183.1"/>
    <property type="molecule type" value="Genomic_DNA"/>
</dbReference>
<proteinExistence type="predicted"/>
<name>A0A4Z0A4D1_9AGAM</name>
<protein>
    <submittedName>
        <fullName evidence="1">Uncharacterized protein</fullName>
    </submittedName>
</protein>
<dbReference type="AlphaFoldDB" id="A0A4Z0A4D1"/>
<keyword evidence="2" id="KW-1185">Reference proteome</keyword>
<evidence type="ECO:0000313" key="1">
    <source>
        <dbReference type="EMBL" id="TFY81183.1"/>
    </source>
</evidence>
<comment type="caution">
    <text evidence="1">The sequence shown here is derived from an EMBL/GenBank/DDBJ whole genome shotgun (WGS) entry which is preliminary data.</text>
</comment>
<organism evidence="1 2">
    <name type="scientific">Hericium alpestre</name>
    <dbReference type="NCBI Taxonomy" id="135208"/>
    <lineage>
        <taxon>Eukaryota</taxon>
        <taxon>Fungi</taxon>
        <taxon>Dikarya</taxon>
        <taxon>Basidiomycota</taxon>
        <taxon>Agaricomycotina</taxon>
        <taxon>Agaricomycetes</taxon>
        <taxon>Russulales</taxon>
        <taxon>Hericiaceae</taxon>
        <taxon>Hericium</taxon>
    </lineage>
</organism>
<gene>
    <name evidence="1" type="ORF">EWM64_g2829</name>
</gene>
<accession>A0A4Z0A4D1</accession>
<evidence type="ECO:0000313" key="2">
    <source>
        <dbReference type="Proteomes" id="UP000298061"/>
    </source>
</evidence>
<dbReference type="Proteomes" id="UP000298061">
    <property type="component" value="Unassembled WGS sequence"/>
</dbReference>
<reference evidence="1 2" key="1">
    <citation type="submission" date="2019-02" db="EMBL/GenBank/DDBJ databases">
        <title>Genome sequencing of the rare red list fungi Hericium alpestre (H. flagellum).</title>
        <authorList>
            <person name="Buettner E."/>
            <person name="Kellner H."/>
        </authorList>
    </citation>
    <scope>NUCLEOTIDE SEQUENCE [LARGE SCALE GENOMIC DNA]</scope>
    <source>
        <strain evidence="1 2">DSM 108284</strain>
    </source>
</reference>
<sequence length="92" mass="10274">MLSAEAARSEIASDFWMSRTQRRLLTTDGVTAFSSMDVMDTARQHIDTELEAMHIAFSLMQARRNRLSSISLLAPEVLLNVFAFLAVCDPPV</sequence>